<sequence>MEDRRGDLLTTTEAAALLRSSRQHVVDLCERGVLPFVRVGTHRRLARADVLAMLRPELTRDQLKSLWLHRAVAGRLVADPDAVLDRAAKNLQRLQSVHPDGMAAMWLDRWRQVLEAGVEAVLDVLTSRSRDAAELRQNSPFAGVLPEGMRQAVLTAFAEHWRRERTA</sequence>
<dbReference type="InterPro" id="IPR041657">
    <property type="entry name" value="HTH_17"/>
</dbReference>
<feature type="domain" description="Helix-turn-helix" evidence="1">
    <location>
        <begin position="8"/>
        <end position="55"/>
    </location>
</feature>
<name>A0A8J3JF57_9ACTN</name>
<gene>
    <name evidence="2" type="ORF">Cba03nite_47400</name>
</gene>
<keyword evidence="3" id="KW-1185">Reference proteome</keyword>
<dbReference type="Proteomes" id="UP000601223">
    <property type="component" value="Unassembled WGS sequence"/>
</dbReference>
<evidence type="ECO:0000313" key="2">
    <source>
        <dbReference type="EMBL" id="GIF83391.1"/>
    </source>
</evidence>
<dbReference type="RefSeq" id="WP_203750107.1">
    <property type="nucleotide sequence ID" value="NZ_BONF01000028.1"/>
</dbReference>
<dbReference type="GO" id="GO:0003677">
    <property type="term" value="F:DNA binding"/>
    <property type="evidence" value="ECO:0007669"/>
    <property type="project" value="InterPro"/>
</dbReference>
<protein>
    <submittedName>
        <fullName evidence="2">Transcriptional regulator</fullName>
    </submittedName>
</protein>
<accession>A0A8J3JF57</accession>
<evidence type="ECO:0000259" key="1">
    <source>
        <dbReference type="Pfam" id="PF12728"/>
    </source>
</evidence>
<dbReference type="EMBL" id="BONF01000028">
    <property type="protein sequence ID" value="GIF83391.1"/>
    <property type="molecule type" value="Genomic_DNA"/>
</dbReference>
<dbReference type="Pfam" id="PF12728">
    <property type="entry name" value="HTH_17"/>
    <property type="match status" value="1"/>
</dbReference>
<dbReference type="InterPro" id="IPR010093">
    <property type="entry name" value="SinI_DNA-bd"/>
</dbReference>
<reference evidence="2 3" key="1">
    <citation type="submission" date="2021-01" db="EMBL/GenBank/DDBJ databases">
        <title>Whole genome shotgun sequence of Catellatospora bangladeshensis NBRC 107357.</title>
        <authorList>
            <person name="Komaki H."/>
            <person name="Tamura T."/>
        </authorList>
    </citation>
    <scope>NUCLEOTIDE SEQUENCE [LARGE SCALE GENOMIC DNA]</scope>
    <source>
        <strain evidence="2 3">NBRC 107357</strain>
    </source>
</reference>
<organism evidence="2 3">
    <name type="scientific">Catellatospora bangladeshensis</name>
    <dbReference type="NCBI Taxonomy" id="310355"/>
    <lineage>
        <taxon>Bacteria</taxon>
        <taxon>Bacillati</taxon>
        <taxon>Actinomycetota</taxon>
        <taxon>Actinomycetes</taxon>
        <taxon>Micromonosporales</taxon>
        <taxon>Micromonosporaceae</taxon>
        <taxon>Catellatospora</taxon>
    </lineage>
</organism>
<dbReference type="NCBIfam" id="TIGR01764">
    <property type="entry name" value="excise"/>
    <property type="match status" value="1"/>
</dbReference>
<evidence type="ECO:0000313" key="3">
    <source>
        <dbReference type="Proteomes" id="UP000601223"/>
    </source>
</evidence>
<dbReference type="AlphaFoldDB" id="A0A8J3JF57"/>
<comment type="caution">
    <text evidence="2">The sequence shown here is derived from an EMBL/GenBank/DDBJ whole genome shotgun (WGS) entry which is preliminary data.</text>
</comment>
<proteinExistence type="predicted"/>